<name>A0ABV4YE74_9CYAN</name>
<dbReference type="Gene3D" id="3.50.50.60">
    <property type="entry name" value="FAD/NAD(P)-binding domain"/>
    <property type="match status" value="1"/>
</dbReference>
<proteinExistence type="predicted"/>
<dbReference type="InterPro" id="IPR036188">
    <property type="entry name" value="FAD/NAD-bd_sf"/>
</dbReference>
<evidence type="ECO:0000313" key="2">
    <source>
        <dbReference type="EMBL" id="MFB2936479.1"/>
    </source>
</evidence>
<dbReference type="PANTHER" id="PTHR21197">
    <property type="entry name" value="UDP-GALACTOPYRANOSE MUTASE"/>
    <property type="match status" value="1"/>
</dbReference>
<evidence type="ECO:0000313" key="3">
    <source>
        <dbReference type="Proteomes" id="UP001576776"/>
    </source>
</evidence>
<organism evidence="2 3">
    <name type="scientific">Floridaenema fluviatile BLCC-F154</name>
    <dbReference type="NCBI Taxonomy" id="3153640"/>
    <lineage>
        <taxon>Bacteria</taxon>
        <taxon>Bacillati</taxon>
        <taxon>Cyanobacteriota</taxon>
        <taxon>Cyanophyceae</taxon>
        <taxon>Oscillatoriophycideae</taxon>
        <taxon>Aerosakkonematales</taxon>
        <taxon>Aerosakkonemataceae</taxon>
        <taxon>Floridanema</taxon>
        <taxon>Floridanema fluviatile</taxon>
    </lineage>
</organism>
<dbReference type="Proteomes" id="UP001576776">
    <property type="component" value="Unassembled WGS sequence"/>
</dbReference>
<feature type="domain" description="Amine oxidase" evidence="1">
    <location>
        <begin position="11"/>
        <end position="425"/>
    </location>
</feature>
<dbReference type="EMBL" id="JBHFNS010000058">
    <property type="protein sequence ID" value="MFB2936479.1"/>
    <property type="molecule type" value="Genomic_DNA"/>
</dbReference>
<keyword evidence="3" id="KW-1185">Reference proteome</keyword>
<sequence>MPQIVVLGAGLAGLAAGQRARQLGCQVDLYEKNNCVGGHAHSHELNGFVFDEGPHISFTKNSEIKDLFAKAVNDKFIEQDASVTNYWQGYWVRHPAQCNLYGLPIDIVERCIVDFVKAQYETENSIKTYADWCYQGLGKTFSEEFTFRYTRKYWTTEARNMSTDWVGQRMYPPKLEEVVRGALAFHDEKYHYLTRFRYPLNGGFGAYVNAVANGQSVNLNCELVSIDLLRRELEFANGKKADFEVLISSLPLPELICRIKDVPAQVATAAQNLICTSLVVVNVGIERDEEFPDAHWMYVYDEDVIFSRVNFPHRLSPNNVPSGCGSIQLEVYHSKYSPLSCNDVLNRTIEDMNKIGLLSKSDRILVAQEQRIPYANVLFDLNRAANLAIVQNYLTEQGIICCGRYGEWAYYWTDDSILSGWQAAKKATQVRL</sequence>
<dbReference type="InterPro" id="IPR002937">
    <property type="entry name" value="Amino_oxidase"/>
</dbReference>
<dbReference type="Pfam" id="PF01593">
    <property type="entry name" value="Amino_oxidase"/>
    <property type="match status" value="1"/>
</dbReference>
<protein>
    <submittedName>
        <fullName evidence="2">NAD(P)/FAD-dependent oxidoreductase</fullName>
    </submittedName>
</protein>
<reference evidence="2 3" key="1">
    <citation type="submission" date="2024-09" db="EMBL/GenBank/DDBJ databases">
        <title>Floridaenema gen nov. (Aerosakkonemataceae, Aerosakkonematales ord. nov., Cyanobacteria) from benthic tropical and subtropical fresh waters, with the description of four new species.</title>
        <authorList>
            <person name="Moretto J.A."/>
            <person name="Berthold D.E."/>
            <person name="Lefler F.W."/>
            <person name="Huang I.-S."/>
            <person name="Laughinghouse H. IV."/>
        </authorList>
    </citation>
    <scope>NUCLEOTIDE SEQUENCE [LARGE SCALE GENOMIC DNA]</scope>
    <source>
        <strain evidence="2 3">BLCC-F154</strain>
    </source>
</reference>
<evidence type="ECO:0000259" key="1">
    <source>
        <dbReference type="Pfam" id="PF01593"/>
    </source>
</evidence>
<dbReference type="RefSeq" id="WP_413257974.1">
    <property type="nucleotide sequence ID" value="NZ_JBHFNS010000058.1"/>
</dbReference>
<dbReference type="SUPFAM" id="SSF51905">
    <property type="entry name" value="FAD/NAD(P)-binding domain"/>
    <property type="match status" value="1"/>
</dbReference>
<dbReference type="PANTHER" id="PTHR21197:SF0">
    <property type="entry name" value="UDP-GALACTOPYRANOSE MUTASE"/>
    <property type="match status" value="1"/>
</dbReference>
<accession>A0ABV4YE74</accession>
<gene>
    <name evidence="2" type="ORF">ACE1B6_14610</name>
</gene>
<comment type="caution">
    <text evidence="2">The sequence shown here is derived from an EMBL/GenBank/DDBJ whole genome shotgun (WGS) entry which is preliminary data.</text>
</comment>